<dbReference type="Proteomes" id="UP001234343">
    <property type="component" value="Unassembled WGS sequence"/>
</dbReference>
<name>A0ABT7SWJ5_9ALTE</name>
<keyword evidence="3" id="KW-1185">Reference proteome</keyword>
<gene>
    <name evidence="2" type="ORF">QTP81_08130</name>
</gene>
<organism evidence="2 3">
    <name type="scientific">Alteromonas arenosi</name>
    <dbReference type="NCBI Taxonomy" id="3055817"/>
    <lineage>
        <taxon>Bacteria</taxon>
        <taxon>Pseudomonadati</taxon>
        <taxon>Pseudomonadota</taxon>
        <taxon>Gammaproteobacteria</taxon>
        <taxon>Alteromonadales</taxon>
        <taxon>Alteromonadaceae</taxon>
        <taxon>Alteromonas/Salinimonas group</taxon>
        <taxon>Alteromonas</taxon>
    </lineage>
</organism>
<evidence type="ECO:0000313" key="3">
    <source>
        <dbReference type="Proteomes" id="UP001234343"/>
    </source>
</evidence>
<accession>A0ABT7SWJ5</accession>
<dbReference type="InterPro" id="IPR041519">
    <property type="entry name" value="HEPN_RiboL-PSP"/>
</dbReference>
<feature type="domain" description="RiboL-PSP-HEPN" evidence="1">
    <location>
        <begin position="80"/>
        <end position="246"/>
    </location>
</feature>
<evidence type="ECO:0000259" key="1">
    <source>
        <dbReference type="Pfam" id="PF18735"/>
    </source>
</evidence>
<dbReference type="EMBL" id="JAUCBP010000007">
    <property type="protein sequence ID" value="MDM7860561.1"/>
    <property type="molecule type" value="Genomic_DNA"/>
</dbReference>
<comment type="caution">
    <text evidence="2">The sequence shown here is derived from an EMBL/GenBank/DDBJ whole genome shotgun (WGS) entry which is preliminary data.</text>
</comment>
<sequence length="256" mass="30000">MSSTTEHFLALQEERYECKRSEWIRSQLGNPEATESTEGWNELADEYDEKYEQWNDYMEEHLNWLKSQNHTTFFRYFLSSIEELKGVLVTSSSYPGNSNLINKMAYIHAVTLLETYLGDTLKNIVLSKPIFMERAVNKFEGLNTKKFTLRAILADTNIIARELDEFLSEQMYHNIIKIMNMYKAVFEIEIDYDKSMITKIVNNRHDLVHRNGKDKNNKPIDIDKVTLDAAISHIHSFVSSVDEVVNQQHQKSFQKD</sequence>
<evidence type="ECO:0000313" key="2">
    <source>
        <dbReference type="EMBL" id="MDM7860561.1"/>
    </source>
</evidence>
<proteinExistence type="predicted"/>
<dbReference type="Pfam" id="PF18735">
    <property type="entry name" value="HEPN_RiboL-PSP"/>
    <property type="match status" value="1"/>
</dbReference>
<reference evidence="2 3" key="1">
    <citation type="submission" date="2023-06" db="EMBL/GenBank/DDBJ databases">
        <title>Alteromonas sp. ASW11-36 isolated from intertidal sand.</title>
        <authorList>
            <person name="Li Y."/>
        </authorList>
    </citation>
    <scope>NUCLEOTIDE SEQUENCE [LARGE SCALE GENOMIC DNA]</scope>
    <source>
        <strain evidence="2 3">ASW11-36</strain>
    </source>
</reference>
<dbReference type="RefSeq" id="WP_289364857.1">
    <property type="nucleotide sequence ID" value="NZ_JAUCBP010000007.1"/>
</dbReference>
<protein>
    <submittedName>
        <fullName evidence="2">HEPN domain-containing protein</fullName>
    </submittedName>
</protein>